<dbReference type="Proteomes" id="UP000232323">
    <property type="component" value="Unassembled WGS sequence"/>
</dbReference>
<evidence type="ECO:0000313" key="2">
    <source>
        <dbReference type="EMBL" id="GAX83927.1"/>
    </source>
</evidence>
<organism evidence="2 3">
    <name type="scientific">Chlamydomonas eustigma</name>
    <dbReference type="NCBI Taxonomy" id="1157962"/>
    <lineage>
        <taxon>Eukaryota</taxon>
        <taxon>Viridiplantae</taxon>
        <taxon>Chlorophyta</taxon>
        <taxon>core chlorophytes</taxon>
        <taxon>Chlorophyceae</taxon>
        <taxon>CS clade</taxon>
        <taxon>Chlamydomonadales</taxon>
        <taxon>Chlamydomonadaceae</taxon>
        <taxon>Chlamydomonas</taxon>
    </lineage>
</organism>
<dbReference type="OrthoDB" id="843225at2759"/>
<dbReference type="EMBL" id="BEGY01000111">
    <property type="protein sequence ID" value="GAX83927.1"/>
    <property type="molecule type" value="Genomic_DNA"/>
</dbReference>
<dbReference type="SUPFAM" id="SSF52402">
    <property type="entry name" value="Adenine nucleotide alpha hydrolases-like"/>
    <property type="match status" value="1"/>
</dbReference>
<proteinExistence type="predicted"/>
<evidence type="ECO:0000259" key="1">
    <source>
        <dbReference type="Pfam" id="PF00582"/>
    </source>
</evidence>
<reference evidence="2 3" key="1">
    <citation type="submission" date="2017-08" db="EMBL/GenBank/DDBJ databases">
        <title>Acidophilic green algal genome provides insights into adaptation to an acidic environment.</title>
        <authorList>
            <person name="Hirooka S."/>
            <person name="Hirose Y."/>
            <person name="Kanesaki Y."/>
            <person name="Higuchi S."/>
            <person name="Fujiwara T."/>
            <person name="Onuma R."/>
            <person name="Era A."/>
            <person name="Ohbayashi R."/>
            <person name="Uzuka A."/>
            <person name="Nozaki H."/>
            <person name="Yoshikawa H."/>
            <person name="Miyagishima S.Y."/>
        </authorList>
    </citation>
    <scope>NUCLEOTIDE SEQUENCE [LARGE SCALE GENOMIC DNA]</scope>
    <source>
        <strain evidence="2 3">NIES-2499</strain>
    </source>
</reference>
<sequence length="158" mass="17823">MASRVIVFPVDDSDDSQRSFDWLVANLFKETDEIHLIHVIPRLAYATTYVAAAVDFNPGIDRNKYEATVHKVEEFIVKRFLSRYPESSKTTPFVHIIKSETDSGSIGHVICSKAEELHAACVVMGNHVKGPVREFFMGSVSNYIMKHCKLPVLIARNI</sequence>
<evidence type="ECO:0000313" key="3">
    <source>
        <dbReference type="Proteomes" id="UP000232323"/>
    </source>
</evidence>
<comment type="caution">
    <text evidence="2">The sequence shown here is derived from an EMBL/GenBank/DDBJ whole genome shotgun (WGS) entry which is preliminary data.</text>
</comment>
<dbReference type="InterPro" id="IPR006016">
    <property type="entry name" value="UspA"/>
</dbReference>
<gene>
    <name evidence="2" type="ORF">CEUSTIGMA_g11351.t1</name>
</gene>
<dbReference type="Pfam" id="PF00582">
    <property type="entry name" value="Usp"/>
    <property type="match status" value="1"/>
</dbReference>
<feature type="domain" description="UspA" evidence="1">
    <location>
        <begin position="4"/>
        <end position="156"/>
    </location>
</feature>
<protein>
    <recommendedName>
        <fullName evidence="1">UspA domain-containing protein</fullName>
    </recommendedName>
</protein>
<dbReference type="PANTHER" id="PTHR31964">
    <property type="entry name" value="ADENINE NUCLEOTIDE ALPHA HYDROLASES-LIKE SUPERFAMILY PROTEIN"/>
    <property type="match status" value="1"/>
</dbReference>
<dbReference type="AlphaFoldDB" id="A0A250XLI4"/>
<dbReference type="CDD" id="cd23659">
    <property type="entry name" value="USP_At3g01520-like"/>
    <property type="match status" value="1"/>
</dbReference>
<dbReference type="InterPro" id="IPR014729">
    <property type="entry name" value="Rossmann-like_a/b/a_fold"/>
</dbReference>
<dbReference type="InterPro" id="IPR006015">
    <property type="entry name" value="Universal_stress_UspA"/>
</dbReference>
<accession>A0A250XLI4</accession>
<dbReference type="PANTHER" id="PTHR31964:SF113">
    <property type="entry name" value="USPA DOMAIN-CONTAINING PROTEIN"/>
    <property type="match status" value="1"/>
</dbReference>
<keyword evidence="3" id="KW-1185">Reference proteome</keyword>
<name>A0A250XLI4_9CHLO</name>
<dbReference type="PRINTS" id="PR01438">
    <property type="entry name" value="UNVRSLSTRESS"/>
</dbReference>
<dbReference type="Gene3D" id="3.40.50.620">
    <property type="entry name" value="HUPs"/>
    <property type="match status" value="1"/>
</dbReference>